<evidence type="ECO:0000256" key="2">
    <source>
        <dbReference type="ARBA" id="ARBA00010199"/>
    </source>
</evidence>
<keyword evidence="7 9" id="KW-0472">Membrane</keyword>
<proteinExistence type="inferred from homology"/>
<dbReference type="PIRSF" id="PIRSF006603">
    <property type="entry name" value="DinF"/>
    <property type="match status" value="1"/>
</dbReference>
<sequence length="519" mass="56599">MTTFNQDNTPNAPVPKENNDSGKPKKNESQEELITGSIGKLLLKYTLPTLFAMMVSAIYTVIDSVFIGKYSTASLSSVSVFMILEMLITLVAQGFCGSGGTLLAKASGANDKEGMHISIAVTIKILLVFSILVTGILLPFIEPIVVLFGARNELKQDAVDYGKIILAGGPIAYSGLLFVTFMIRTLGKPGVSMLFAIASSLLNIGGDAILIFSCGLGVKGAAYSTLISQIVIVPFGMWYLLKKCDISLKWRHFFRWDGDVAGKIVLLSLASSFPGTLWNVVNIMINNQIHHYADPDDVTLVLAVIAITSRLTTFVLIGVQAMAMAGGIIWSSNLGARLYSRIKKAVLDVCLVQWIVCMIGWIIFQLFPSIFLKMFADKDDIDAIVVIGKTPFKIMMGAMFVRFGSLTAVFMYQSLIRPLVGICMALIRRVVLYMGLISILPGFMGLDGVYWTFPIADVISCIIGIILIVVGMSKLPEDGKPNSDWDFMVCKCSTKEEIIFDEESSKDGIEMKEIVTSSV</sequence>
<feature type="transmembrane region" description="Helical" evidence="9">
    <location>
        <begin position="193"/>
        <end position="215"/>
    </location>
</feature>
<feature type="transmembrane region" description="Helical" evidence="9">
    <location>
        <begin position="161"/>
        <end position="181"/>
    </location>
</feature>
<feature type="transmembrane region" description="Helical" evidence="9">
    <location>
        <begin position="117"/>
        <end position="141"/>
    </location>
</feature>
<keyword evidence="5 9" id="KW-0812">Transmembrane</keyword>
<evidence type="ECO:0000256" key="1">
    <source>
        <dbReference type="ARBA" id="ARBA00004651"/>
    </source>
</evidence>
<evidence type="ECO:0000256" key="5">
    <source>
        <dbReference type="ARBA" id="ARBA00022692"/>
    </source>
</evidence>
<feature type="transmembrane region" description="Helical" evidence="9">
    <location>
        <begin position="42"/>
        <end position="62"/>
    </location>
</feature>
<comment type="caution">
    <text evidence="10">The sequence shown here is derived from an EMBL/GenBank/DDBJ whole genome shotgun (WGS) entry which is preliminary data.</text>
</comment>
<feature type="transmembrane region" description="Helical" evidence="9">
    <location>
        <begin position="301"/>
        <end position="330"/>
    </location>
</feature>
<dbReference type="Pfam" id="PF01554">
    <property type="entry name" value="MatE"/>
    <property type="match status" value="1"/>
</dbReference>
<dbReference type="InterPro" id="IPR048279">
    <property type="entry name" value="MdtK-like"/>
</dbReference>
<keyword evidence="6 9" id="KW-1133">Transmembrane helix</keyword>
<name>A0ABQ5K6U6_9EUKA</name>
<comment type="subcellular location">
    <subcellularLocation>
        <location evidence="1">Cell membrane</location>
        <topology evidence="1">Multi-pass membrane protein</topology>
    </subcellularLocation>
</comment>
<reference evidence="10" key="1">
    <citation type="submission" date="2022-03" db="EMBL/GenBank/DDBJ databases">
        <title>Draft genome sequence of Aduncisulcus paluster, a free-living microaerophilic Fornicata.</title>
        <authorList>
            <person name="Yuyama I."/>
            <person name="Kume K."/>
            <person name="Tamura T."/>
            <person name="Inagaki Y."/>
            <person name="Hashimoto T."/>
        </authorList>
    </citation>
    <scope>NUCLEOTIDE SEQUENCE</scope>
    <source>
        <strain evidence="10">NY0171</strain>
    </source>
</reference>
<feature type="transmembrane region" description="Helical" evidence="9">
    <location>
        <begin position="449"/>
        <end position="470"/>
    </location>
</feature>
<organism evidence="10 11">
    <name type="scientific">Aduncisulcus paluster</name>
    <dbReference type="NCBI Taxonomy" id="2918883"/>
    <lineage>
        <taxon>Eukaryota</taxon>
        <taxon>Metamonada</taxon>
        <taxon>Carpediemonas-like organisms</taxon>
        <taxon>Aduncisulcus</taxon>
    </lineage>
</organism>
<feature type="transmembrane region" description="Helical" evidence="9">
    <location>
        <begin position="351"/>
        <end position="372"/>
    </location>
</feature>
<dbReference type="InterPro" id="IPR051327">
    <property type="entry name" value="MATE_MepA_subfamily"/>
</dbReference>
<evidence type="ECO:0000256" key="8">
    <source>
        <dbReference type="SAM" id="MobiDB-lite"/>
    </source>
</evidence>
<keyword evidence="11" id="KW-1185">Reference proteome</keyword>
<dbReference type="EMBL" id="BQXS01012658">
    <property type="protein sequence ID" value="GKT26490.1"/>
    <property type="molecule type" value="Genomic_DNA"/>
</dbReference>
<keyword evidence="3" id="KW-0813">Transport</keyword>
<dbReference type="Proteomes" id="UP001057375">
    <property type="component" value="Unassembled WGS sequence"/>
</dbReference>
<evidence type="ECO:0000313" key="11">
    <source>
        <dbReference type="Proteomes" id="UP001057375"/>
    </source>
</evidence>
<feature type="compositionally biased region" description="Basic and acidic residues" evidence="8">
    <location>
        <begin position="17"/>
        <end position="29"/>
    </location>
</feature>
<feature type="transmembrane region" description="Helical" evidence="9">
    <location>
        <begin position="74"/>
        <end position="96"/>
    </location>
</feature>
<feature type="transmembrane region" description="Helical" evidence="9">
    <location>
        <begin position="419"/>
        <end position="443"/>
    </location>
</feature>
<evidence type="ECO:0000256" key="9">
    <source>
        <dbReference type="SAM" id="Phobius"/>
    </source>
</evidence>
<evidence type="ECO:0000313" key="10">
    <source>
        <dbReference type="EMBL" id="GKT26490.1"/>
    </source>
</evidence>
<evidence type="ECO:0000256" key="4">
    <source>
        <dbReference type="ARBA" id="ARBA00022475"/>
    </source>
</evidence>
<comment type="similarity">
    <text evidence="2">Belongs to the multi antimicrobial extrusion (MATE) (TC 2.A.66.1) family.</text>
</comment>
<feature type="transmembrane region" description="Helical" evidence="9">
    <location>
        <begin position="392"/>
        <end position="412"/>
    </location>
</feature>
<evidence type="ECO:0000256" key="3">
    <source>
        <dbReference type="ARBA" id="ARBA00022448"/>
    </source>
</evidence>
<feature type="transmembrane region" description="Helical" evidence="9">
    <location>
        <begin position="221"/>
        <end position="241"/>
    </location>
</feature>
<keyword evidence="4" id="KW-1003">Cell membrane</keyword>
<protein>
    <submittedName>
        <fullName evidence="10">Multi antimicrobial extrusion protein like protein</fullName>
    </submittedName>
</protein>
<evidence type="ECO:0000256" key="6">
    <source>
        <dbReference type="ARBA" id="ARBA00022989"/>
    </source>
</evidence>
<feature type="transmembrane region" description="Helical" evidence="9">
    <location>
        <begin position="261"/>
        <end position="281"/>
    </location>
</feature>
<accession>A0ABQ5K6U6</accession>
<feature type="region of interest" description="Disordered" evidence="8">
    <location>
        <begin position="1"/>
        <end position="31"/>
    </location>
</feature>
<dbReference type="PANTHER" id="PTHR43823">
    <property type="entry name" value="SPORULATION PROTEIN YKVU"/>
    <property type="match status" value="1"/>
</dbReference>
<dbReference type="PANTHER" id="PTHR43823:SF3">
    <property type="entry name" value="MULTIDRUG EXPORT PROTEIN MEPA"/>
    <property type="match status" value="1"/>
</dbReference>
<dbReference type="InterPro" id="IPR002528">
    <property type="entry name" value="MATE_fam"/>
</dbReference>
<feature type="compositionally biased region" description="Polar residues" evidence="8">
    <location>
        <begin position="1"/>
        <end position="11"/>
    </location>
</feature>
<gene>
    <name evidence="10" type="ORF">ADUPG1_013375</name>
</gene>
<evidence type="ECO:0000256" key="7">
    <source>
        <dbReference type="ARBA" id="ARBA00023136"/>
    </source>
</evidence>